<name>A0ACC2LPL5_PERAE</name>
<protein>
    <submittedName>
        <fullName evidence="1">Uncharacterized protein</fullName>
    </submittedName>
</protein>
<gene>
    <name evidence="1" type="ORF">MRB53_009678</name>
</gene>
<organism evidence="1 2">
    <name type="scientific">Persea americana</name>
    <name type="common">Avocado</name>
    <dbReference type="NCBI Taxonomy" id="3435"/>
    <lineage>
        <taxon>Eukaryota</taxon>
        <taxon>Viridiplantae</taxon>
        <taxon>Streptophyta</taxon>
        <taxon>Embryophyta</taxon>
        <taxon>Tracheophyta</taxon>
        <taxon>Spermatophyta</taxon>
        <taxon>Magnoliopsida</taxon>
        <taxon>Magnoliidae</taxon>
        <taxon>Laurales</taxon>
        <taxon>Lauraceae</taxon>
        <taxon>Persea</taxon>
    </lineage>
</organism>
<sequence>MIKSLTRTLTCISLHQASSTALFIACFNIRVVDDVSNFSACTNTFQHLGRMGLGHTRIICAQPRLAFYGNRLSQELLLHVIPRAKSNNKHLGRTCVDNCRPKLALESG</sequence>
<evidence type="ECO:0000313" key="2">
    <source>
        <dbReference type="Proteomes" id="UP001234297"/>
    </source>
</evidence>
<reference evidence="1 2" key="1">
    <citation type="journal article" date="2022" name="Hortic Res">
        <title>A haplotype resolved chromosomal level avocado genome allows analysis of novel avocado genes.</title>
        <authorList>
            <person name="Nath O."/>
            <person name="Fletcher S.J."/>
            <person name="Hayward A."/>
            <person name="Shaw L.M."/>
            <person name="Masouleh A.K."/>
            <person name="Furtado A."/>
            <person name="Henry R.J."/>
            <person name="Mitter N."/>
        </authorList>
    </citation>
    <scope>NUCLEOTIDE SEQUENCE [LARGE SCALE GENOMIC DNA]</scope>
    <source>
        <strain evidence="2">cv. Hass</strain>
    </source>
</reference>
<keyword evidence="2" id="KW-1185">Reference proteome</keyword>
<evidence type="ECO:0000313" key="1">
    <source>
        <dbReference type="EMBL" id="KAJ8635411.1"/>
    </source>
</evidence>
<comment type="caution">
    <text evidence="1">The sequence shown here is derived from an EMBL/GenBank/DDBJ whole genome shotgun (WGS) entry which is preliminary data.</text>
</comment>
<proteinExistence type="predicted"/>
<dbReference type="EMBL" id="CM056811">
    <property type="protein sequence ID" value="KAJ8635411.1"/>
    <property type="molecule type" value="Genomic_DNA"/>
</dbReference>
<accession>A0ACC2LPL5</accession>
<dbReference type="Proteomes" id="UP001234297">
    <property type="component" value="Chromosome 3"/>
</dbReference>